<keyword evidence="15" id="KW-1185">Reference proteome</keyword>
<reference evidence="13 15" key="1">
    <citation type="journal article" date="2014" name="BMC Genomics">
        <title>Genome sequence of Anopheles sinensis provides insight into genetics basis of mosquito competence for malaria parasites.</title>
        <authorList>
            <person name="Zhou D."/>
            <person name="Zhang D."/>
            <person name="Ding G."/>
            <person name="Shi L."/>
            <person name="Hou Q."/>
            <person name="Ye Y."/>
            <person name="Xu Y."/>
            <person name="Zhou H."/>
            <person name="Xiong C."/>
            <person name="Li S."/>
            <person name="Yu J."/>
            <person name="Hong S."/>
            <person name="Yu X."/>
            <person name="Zou P."/>
            <person name="Chen C."/>
            <person name="Chang X."/>
            <person name="Wang W."/>
            <person name="Lv Y."/>
            <person name="Sun Y."/>
            <person name="Ma L."/>
            <person name="Shen B."/>
            <person name="Zhu C."/>
        </authorList>
    </citation>
    <scope>NUCLEOTIDE SEQUENCE [LARGE SCALE GENOMIC DNA]</scope>
</reference>
<dbReference type="GO" id="GO:0005634">
    <property type="term" value="C:nucleus"/>
    <property type="evidence" value="ECO:0007669"/>
    <property type="project" value="InterPro"/>
</dbReference>
<evidence type="ECO:0000259" key="11">
    <source>
        <dbReference type="PROSITE" id="PS50950"/>
    </source>
</evidence>
<evidence type="ECO:0000313" key="15">
    <source>
        <dbReference type="Proteomes" id="UP000030765"/>
    </source>
</evidence>
<dbReference type="EMBL" id="KE524999">
    <property type="protein sequence ID" value="KFB39820.1"/>
    <property type="molecule type" value="Genomic_DNA"/>
</dbReference>
<dbReference type="OrthoDB" id="6496718at2759"/>
<dbReference type="EMBL" id="ATLV01014997">
    <property type="status" value="NOT_ANNOTATED_CDS"/>
    <property type="molecule type" value="Genomic_DNA"/>
</dbReference>
<dbReference type="Gene3D" id="3.40.1800.20">
    <property type="match status" value="1"/>
</dbReference>
<dbReference type="Pfam" id="PF05485">
    <property type="entry name" value="THAP"/>
    <property type="match status" value="1"/>
</dbReference>
<dbReference type="PROSITE" id="PS50157">
    <property type="entry name" value="ZINC_FINGER_C2H2_2"/>
    <property type="match status" value="4"/>
</dbReference>
<sequence>MPASCVIPDCNLKYTHSGDVSFHKFPLKHPELLKQWIEFAGRDESWLPTKWSAVCSRHFVESDFKDCPLRKMLLPVAVPTIRKVKEKECRVVDSHLATPYETIPTEEIPCPDDEQLHEEIEVSSVTQCPVSASENVDDELQDEEIQLIEITCRVCGEVLNRAVGNALLDLSQSTELVTKYLPFVNLELPNLPRKICMNCSKIVNNFAKFCDNVLRAQTELEHRFGRIGSPTQTATTTRLQPETVSHKSMNIKQEPITMLHIKEEKIESATGGSRQKDSERSSETFENSPLIIKNQSTTGDQNRIILINVGNERSNDTITPSIAKQQQFRDSSKNCEILEIVNLYPPIVDITSTTIRELQPYDITLPPTIPLTNTDPVPSIQQPSMATHFMSGLKVEKMTEQELEEDDYYLRDTLAFANTLEEHSYTKLPIQADDNKDDVFHTMSDTNTCAELVTILEERKSNIVNSFSWICADCWCKFPSRRRLLCHTLLECAARRRLTVGCNFCRRKFPTWPRARAHVAMCLKRVARRKRCTIKAILDRSKKTNPPAEPEKPSNQEEEFVITRYTCSMCDRSYSNTSNLRRHLLSHRPPEQWNHKCGVCQKVFDKLFDLKRHLQISPCANSQHVVTTDDVSSSVSSEQPEGVAFSSSVISTTNPSTERLLYVCSTCNKHFRSYNNLKVHEPIHTGLKAFICEACGKSFTGQTNLWQHRLTHSELRQFRCNQCPKVFKRRGGLSQHVRSFHMKIKPYRCATCGYEYALKADMTRCRHSKLKDLESC</sequence>
<proteinExistence type="predicted"/>
<keyword evidence="2" id="KW-0677">Repeat</keyword>
<dbReference type="InterPro" id="IPR013087">
    <property type="entry name" value="Znf_C2H2_type"/>
</dbReference>
<evidence type="ECO:0000313" key="13">
    <source>
        <dbReference type="EMBL" id="KFB39820.1"/>
    </source>
</evidence>
<gene>
    <name evidence="13" type="ORF">ZHAS_00007189</name>
</gene>
<keyword evidence="3 6" id="KW-0863">Zinc-finger</keyword>
<dbReference type="Gene3D" id="3.30.160.60">
    <property type="entry name" value="Classic Zinc Finger"/>
    <property type="match status" value="4"/>
</dbReference>
<accession>A0A084VPC6</accession>
<dbReference type="Proteomes" id="UP000030765">
    <property type="component" value="Unassembled WGS sequence"/>
</dbReference>
<keyword evidence="4 8" id="KW-0862">Zinc</keyword>
<feature type="domain" description="THAP-type" evidence="11">
    <location>
        <begin position="1"/>
        <end position="82"/>
    </location>
</feature>
<dbReference type="SUPFAM" id="SSF57667">
    <property type="entry name" value="beta-beta-alpha zinc fingers"/>
    <property type="match status" value="3"/>
</dbReference>
<dbReference type="PROSITE" id="PS00028">
    <property type="entry name" value="ZINC_FINGER_C2H2_1"/>
    <property type="match status" value="4"/>
</dbReference>
<name>A0A084VPC6_ANOSI</name>
<dbReference type="PANTHER" id="PTHR24379">
    <property type="entry name" value="KRAB AND ZINC FINGER DOMAIN-CONTAINING"/>
    <property type="match status" value="1"/>
</dbReference>
<feature type="binding site" evidence="8">
    <location>
        <position position="155"/>
    </location>
    <ligand>
        <name>Zn(2+)</name>
        <dbReference type="ChEBI" id="CHEBI:29105"/>
    </ligand>
</feature>
<evidence type="ECO:0000256" key="8">
    <source>
        <dbReference type="PROSITE-ProRule" id="PRU01263"/>
    </source>
</evidence>
<dbReference type="SMART" id="SM00868">
    <property type="entry name" value="zf-AD"/>
    <property type="match status" value="1"/>
</dbReference>
<reference evidence="14" key="2">
    <citation type="submission" date="2020-05" db="UniProtKB">
        <authorList>
            <consortium name="EnsemblMetazoa"/>
        </authorList>
    </citation>
    <scope>IDENTIFICATION</scope>
</reference>
<dbReference type="VEuPathDB" id="VectorBase:ASIC007189"/>
<dbReference type="Gene3D" id="6.20.210.20">
    <property type="entry name" value="THAP domain"/>
    <property type="match status" value="1"/>
</dbReference>
<feature type="domain" description="ZAD" evidence="12">
    <location>
        <begin position="150"/>
        <end position="223"/>
    </location>
</feature>
<feature type="binding site" evidence="8">
    <location>
        <position position="196"/>
    </location>
    <ligand>
        <name>Zn(2+)</name>
        <dbReference type="ChEBI" id="CHEBI:29105"/>
    </ligand>
</feature>
<evidence type="ECO:0000313" key="14">
    <source>
        <dbReference type="EnsemblMetazoa" id="ASIC007189-PA"/>
    </source>
</evidence>
<feature type="domain" description="C2H2-type" evidence="10">
    <location>
        <begin position="565"/>
        <end position="592"/>
    </location>
</feature>
<dbReference type="InterPro" id="IPR006612">
    <property type="entry name" value="THAP_Znf"/>
</dbReference>
<feature type="compositionally biased region" description="Basic and acidic residues" evidence="9">
    <location>
        <begin position="274"/>
        <end position="283"/>
    </location>
</feature>
<feature type="binding site" evidence="8">
    <location>
        <position position="152"/>
    </location>
    <ligand>
        <name>Zn(2+)</name>
        <dbReference type="ChEBI" id="CHEBI:29105"/>
    </ligand>
</feature>
<dbReference type="OMA" id="KFQFCDF"/>
<evidence type="ECO:0000259" key="10">
    <source>
        <dbReference type="PROSITE" id="PS50157"/>
    </source>
</evidence>
<evidence type="ECO:0000256" key="2">
    <source>
        <dbReference type="ARBA" id="ARBA00022737"/>
    </source>
</evidence>
<dbReference type="SMART" id="SM00980">
    <property type="entry name" value="THAP"/>
    <property type="match status" value="1"/>
</dbReference>
<dbReference type="Pfam" id="PF07776">
    <property type="entry name" value="zf-AD"/>
    <property type="match status" value="1"/>
</dbReference>
<dbReference type="Pfam" id="PF13912">
    <property type="entry name" value="zf-C2H2_6"/>
    <property type="match status" value="1"/>
</dbReference>
<dbReference type="InterPro" id="IPR012934">
    <property type="entry name" value="Znf_AD"/>
</dbReference>
<dbReference type="PROSITE" id="PS51915">
    <property type="entry name" value="ZAD"/>
    <property type="match status" value="1"/>
</dbReference>
<evidence type="ECO:0000256" key="1">
    <source>
        <dbReference type="ARBA" id="ARBA00022723"/>
    </source>
</evidence>
<dbReference type="FunFam" id="3.30.160.60:FF:000100">
    <property type="entry name" value="Zinc finger 45-like"/>
    <property type="match status" value="1"/>
</dbReference>
<dbReference type="PROSITE" id="PS50950">
    <property type="entry name" value="ZF_THAP"/>
    <property type="match status" value="1"/>
</dbReference>
<evidence type="ECO:0000256" key="9">
    <source>
        <dbReference type="SAM" id="MobiDB-lite"/>
    </source>
</evidence>
<feature type="domain" description="C2H2-type" evidence="10">
    <location>
        <begin position="690"/>
        <end position="717"/>
    </location>
</feature>
<evidence type="ECO:0000256" key="7">
    <source>
        <dbReference type="PROSITE-ProRule" id="PRU00309"/>
    </source>
</evidence>
<feature type="domain" description="C2H2-type" evidence="10">
    <location>
        <begin position="718"/>
        <end position="746"/>
    </location>
</feature>
<keyword evidence="5 7" id="KW-0238">DNA-binding</keyword>
<dbReference type="GO" id="GO:0003677">
    <property type="term" value="F:DNA binding"/>
    <property type="evidence" value="ECO:0007669"/>
    <property type="project" value="UniProtKB-UniRule"/>
</dbReference>
<organism evidence="13">
    <name type="scientific">Anopheles sinensis</name>
    <name type="common">Mosquito</name>
    <dbReference type="NCBI Taxonomy" id="74873"/>
    <lineage>
        <taxon>Eukaryota</taxon>
        <taxon>Metazoa</taxon>
        <taxon>Ecdysozoa</taxon>
        <taxon>Arthropoda</taxon>
        <taxon>Hexapoda</taxon>
        <taxon>Insecta</taxon>
        <taxon>Pterygota</taxon>
        <taxon>Neoptera</taxon>
        <taxon>Endopterygota</taxon>
        <taxon>Diptera</taxon>
        <taxon>Nematocera</taxon>
        <taxon>Culicoidea</taxon>
        <taxon>Culicidae</taxon>
        <taxon>Anophelinae</taxon>
        <taxon>Anopheles</taxon>
    </lineage>
</organism>
<evidence type="ECO:0000256" key="5">
    <source>
        <dbReference type="ARBA" id="ARBA00023125"/>
    </source>
</evidence>
<dbReference type="GO" id="GO:0008270">
    <property type="term" value="F:zinc ion binding"/>
    <property type="evidence" value="ECO:0007669"/>
    <property type="project" value="UniProtKB-UniRule"/>
</dbReference>
<evidence type="ECO:0000256" key="6">
    <source>
        <dbReference type="PROSITE-ProRule" id="PRU00042"/>
    </source>
</evidence>
<evidence type="ECO:0000256" key="3">
    <source>
        <dbReference type="ARBA" id="ARBA00022771"/>
    </source>
</evidence>
<dbReference type="STRING" id="74873.A0A084VPC6"/>
<keyword evidence="1 8" id="KW-0479">Metal-binding</keyword>
<evidence type="ECO:0000256" key="4">
    <source>
        <dbReference type="ARBA" id="ARBA00022833"/>
    </source>
</evidence>
<dbReference type="SMART" id="SM00692">
    <property type="entry name" value="DM3"/>
    <property type="match status" value="1"/>
</dbReference>
<dbReference type="Pfam" id="PF00096">
    <property type="entry name" value="zf-C2H2"/>
    <property type="match status" value="4"/>
</dbReference>
<dbReference type="InterPro" id="IPR038441">
    <property type="entry name" value="THAP_Znf_sf"/>
</dbReference>
<feature type="domain" description="C2H2-type" evidence="10">
    <location>
        <begin position="662"/>
        <end position="689"/>
    </location>
</feature>
<dbReference type="EnsemblMetazoa" id="ASIC007189-RA">
    <property type="protein sequence ID" value="ASIC007189-PA"/>
    <property type="gene ID" value="ASIC007189"/>
</dbReference>
<feature type="binding site" evidence="8">
    <location>
        <position position="199"/>
    </location>
    <ligand>
        <name>Zn(2+)</name>
        <dbReference type="ChEBI" id="CHEBI:29105"/>
    </ligand>
</feature>
<feature type="region of interest" description="Disordered" evidence="9">
    <location>
        <begin position="262"/>
        <end position="289"/>
    </location>
</feature>
<evidence type="ECO:0000259" key="12">
    <source>
        <dbReference type="PROSITE" id="PS51915"/>
    </source>
</evidence>
<dbReference type="PANTHER" id="PTHR24379:SF121">
    <property type="entry name" value="C2H2-TYPE DOMAIN-CONTAINING PROTEIN"/>
    <property type="match status" value="1"/>
</dbReference>
<dbReference type="AlphaFoldDB" id="A0A084VPC6"/>
<dbReference type="InterPro" id="IPR036236">
    <property type="entry name" value="Znf_C2H2_sf"/>
</dbReference>
<dbReference type="SMART" id="SM00355">
    <property type="entry name" value="ZnF_C2H2"/>
    <property type="match status" value="7"/>
</dbReference>
<dbReference type="SUPFAM" id="SSF57716">
    <property type="entry name" value="Glucocorticoid receptor-like (DNA-binding domain)"/>
    <property type="match status" value="2"/>
</dbReference>
<protein>
    <submittedName>
        <fullName evidence="13 14">Zinc finger protein 358</fullName>
    </submittedName>
</protein>